<evidence type="ECO:0000313" key="5">
    <source>
        <dbReference type="Proteomes" id="UP001596408"/>
    </source>
</evidence>
<dbReference type="InterPro" id="IPR015422">
    <property type="entry name" value="PyrdxlP-dep_Trfase_small"/>
</dbReference>
<evidence type="ECO:0000256" key="1">
    <source>
        <dbReference type="ARBA" id="ARBA00001933"/>
    </source>
</evidence>
<feature type="compositionally biased region" description="Polar residues" evidence="3">
    <location>
        <begin position="9"/>
        <end position="26"/>
    </location>
</feature>
<keyword evidence="5" id="KW-1185">Reference proteome</keyword>
<comment type="cofactor">
    <cofactor evidence="1">
        <name>pyridoxal 5'-phosphate</name>
        <dbReference type="ChEBI" id="CHEBI:597326"/>
    </cofactor>
</comment>
<accession>A0ABD5TYD4</accession>
<gene>
    <name evidence="4" type="ORF">ACFQEV_02155</name>
</gene>
<dbReference type="Proteomes" id="UP001596408">
    <property type="component" value="Unassembled WGS sequence"/>
</dbReference>
<dbReference type="Pfam" id="PF01053">
    <property type="entry name" value="Cys_Met_Meta_PP"/>
    <property type="match status" value="1"/>
</dbReference>
<dbReference type="InterPro" id="IPR015424">
    <property type="entry name" value="PyrdxlP-dep_Trfase"/>
</dbReference>
<name>A0ABD5TYD4_9EURY</name>
<dbReference type="EMBL" id="JBHSXH010000005">
    <property type="protein sequence ID" value="MFC6823804.1"/>
    <property type="molecule type" value="Genomic_DNA"/>
</dbReference>
<evidence type="ECO:0000256" key="3">
    <source>
        <dbReference type="SAM" id="MobiDB-lite"/>
    </source>
</evidence>
<dbReference type="InterPro" id="IPR000277">
    <property type="entry name" value="Cys/Met-Metab_PyrdxlP-dep_enz"/>
</dbReference>
<dbReference type="RefSeq" id="WP_379692306.1">
    <property type="nucleotide sequence ID" value="NZ_JBHSXH010000005.1"/>
</dbReference>
<organism evidence="4 5">
    <name type="scientific">Halopelagius fulvigenes</name>
    <dbReference type="NCBI Taxonomy" id="1198324"/>
    <lineage>
        <taxon>Archaea</taxon>
        <taxon>Methanobacteriati</taxon>
        <taxon>Methanobacteriota</taxon>
        <taxon>Stenosarchaea group</taxon>
        <taxon>Halobacteria</taxon>
        <taxon>Halobacteriales</taxon>
        <taxon>Haloferacaceae</taxon>
    </lineage>
</organism>
<dbReference type="GO" id="GO:0016740">
    <property type="term" value="F:transferase activity"/>
    <property type="evidence" value="ECO:0007669"/>
    <property type="project" value="UniProtKB-KW"/>
</dbReference>
<evidence type="ECO:0000256" key="2">
    <source>
        <dbReference type="ARBA" id="ARBA00022898"/>
    </source>
</evidence>
<keyword evidence="4" id="KW-0808">Transferase</keyword>
<sequence>MPRVRRSFSPHSHGSVPSATTASNLSADERERAGISESLVRAPIGIEDPADLIGDLSSALGNL</sequence>
<evidence type="ECO:0000313" key="4">
    <source>
        <dbReference type="EMBL" id="MFC6823804.1"/>
    </source>
</evidence>
<comment type="caution">
    <text evidence="4">The sequence shown here is derived from an EMBL/GenBank/DDBJ whole genome shotgun (WGS) entry which is preliminary data.</text>
</comment>
<keyword evidence="2" id="KW-0663">Pyridoxal phosphate</keyword>
<protein>
    <submittedName>
        <fullName evidence="4">PLP-dependent transferase</fullName>
    </submittedName>
</protein>
<dbReference type="SUPFAM" id="SSF53383">
    <property type="entry name" value="PLP-dependent transferases"/>
    <property type="match status" value="1"/>
</dbReference>
<proteinExistence type="predicted"/>
<feature type="region of interest" description="Disordered" evidence="3">
    <location>
        <begin position="1"/>
        <end position="30"/>
    </location>
</feature>
<dbReference type="AlphaFoldDB" id="A0ABD5TYD4"/>
<dbReference type="Gene3D" id="3.90.1150.10">
    <property type="entry name" value="Aspartate Aminotransferase, domain 1"/>
    <property type="match status" value="1"/>
</dbReference>
<reference evidence="4 5" key="1">
    <citation type="journal article" date="2019" name="Int. J. Syst. Evol. Microbiol.">
        <title>The Global Catalogue of Microorganisms (GCM) 10K type strain sequencing project: providing services to taxonomists for standard genome sequencing and annotation.</title>
        <authorList>
            <consortium name="The Broad Institute Genomics Platform"/>
            <consortium name="The Broad Institute Genome Sequencing Center for Infectious Disease"/>
            <person name="Wu L."/>
            <person name="Ma J."/>
        </authorList>
    </citation>
    <scope>NUCLEOTIDE SEQUENCE [LARGE SCALE GENOMIC DNA]</scope>
    <source>
        <strain evidence="4 5">YIM 94188</strain>
    </source>
</reference>